<dbReference type="Gene3D" id="2.30.29.30">
    <property type="entry name" value="Pleckstrin-homology domain (PH domain)/Phosphotyrosine-binding domain (PTB)"/>
    <property type="match status" value="1"/>
</dbReference>
<feature type="compositionally biased region" description="Basic and acidic residues" evidence="2">
    <location>
        <begin position="198"/>
        <end position="208"/>
    </location>
</feature>
<dbReference type="Gene3D" id="1.25.40.530">
    <property type="entry name" value="MyTH4 domain"/>
    <property type="match status" value="1"/>
</dbReference>
<feature type="domain" description="PH" evidence="3">
    <location>
        <begin position="673"/>
        <end position="814"/>
    </location>
</feature>
<dbReference type="InterPro" id="IPR001849">
    <property type="entry name" value="PH_domain"/>
</dbReference>
<gene>
    <name evidence="4" type="ORF">DEA37_0007215</name>
</gene>
<name>A0A5J4NSM3_9TREM</name>
<dbReference type="SMART" id="SM00233">
    <property type="entry name" value="PH"/>
    <property type="match status" value="2"/>
</dbReference>
<accession>A0A5J4NSM3</accession>
<evidence type="ECO:0000313" key="5">
    <source>
        <dbReference type="Proteomes" id="UP000324629"/>
    </source>
</evidence>
<proteinExistence type="predicted"/>
<dbReference type="Pfam" id="PF00784">
    <property type="entry name" value="MyTH4"/>
    <property type="match status" value="1"/>
</dbReference>
<feature type="region of interest" description="Disordered" evidence="2">
    <location>
        <begin position="1"/>
        <end position="30"/>
    </location>
</feature>
<evidence type="ECO:0000256" key="1">
    <source>
        <dbReference type="ARBA" id="ARBA00022737"/>
    </source>
</evidence>
<reference evidence="4 5" key="1">
    <citation type="journal article" date="2019" name="Gigascience">
        <title>Whole-genome sequence of the oriental lung fluke Paragonimus westermani.</title>
        <authorList>
            <person name="Oey H."/>
            <person name="Zakrzewski M."/>
            <person name="Narain K."/>
            <person name="Devi K.R."/>
            <person name="Agatsuma T."/>
            <person name="Nawaratna S."/>
            <person name="Gobert G.N."/>
            <person name="Jones M.K."/>
            <person name="Ragan M.A."/>
            <person name="McManus D.P."/>
            <person name="Krause L."/>
        </authorList>
    </citation>
    <scope>NUCLEOTIDE SEQUENCE [LARGE SCALE GENOMIC DNA]</scope>
    <source>
        <strain evidence="4 5">IND2009</strain>
    </source>
</reference>
<dbReference type="GO" id="GO:0005856">
    <property type="term" value="C:cytoskeleton"/>
    <property type="evidence" value="ECO:0007669"/>
    <property type="project" value="InterPro"/>
</dbReference>
<dbReference type="SUPFAM" id="SSF50729">
    <property type="entry name" value="PH domain-like"/>
    <property type="match status" value="2"/>
</dbReference>
<organism evidence="4 5">
    <name type="scientific">Paragonimus westermani</name>
    <dbReference type="NCBI Taxonomy" id="34504"/>
    <lineage>
        <taxon>Eukaryota</taxon>
        <taxon>Metazoa</taxon>
        <taxon>Spiralia</taxon>
        <taxon>Lophotrochozoa</taxon>
        <taxon>Platyhelminthes</taxon>
        <taxon>Trematoda</taxon>
        <taxon>Digenea</taxon>
        <taxon>Plagiorchiida</taxon>
        <taxon>Troglotremata</taxon>
        <taxon>Troglotrematidae</taxon>
        <taxon>Paragonimus</taxon>
    </lineage>
</organism>
<sequence length="1756" mass="198929">MTEKQANHSQQANGNELPPRSEATELSVQQRMDTDELRATLLARLCQLESLNQKLTKEKISLEHQLMHVLERLAAGNYIDGSPTTGIMRREEAKKFISDTIDALKIELESTAGSKKPPLAEPDYSGLRDSLIESNSQASAFEYSSLSDAYEEICLQKDLARKMITSESSHLSDKERVAKNAKNDSEIGGMTHIFRPQEPKRKSTEGFIKRSVSSRRTELDSSTKKPILTDNKEADKTLTYGKYGATNNDRIPVPKWLFQAPQHSDLSLMNVSVKHNFYDDDSVTSSFGSCSIFSSSSSSVSSPVSPPPARVLRSNVEHMPLSLPSSPMGPTTRVGRIRNGQPIAATIVDNVHPGKMSSGRRNMLNDAHWSLNTLELSHLKPATREELINSMRMLYGLPASTMDKTTAPLKQTVTTTGPPKVKIFRRQIKQSEPVEDSSDTTSVTSRYQLPTFLKLNRSDPQRKSEMISYSEQSKMKAWEYPNRSVDMPRRVKLQPGFVKPLRIRYSSRPQQTSHEQQMIRIGNVHDFLTGPILFGPTPPRSVQALFQSNDITILKTITKLIRGLDAFTCSQGQTMLLQKTEPPFSTFTPILNMNDVITHSHESSDLTSELSSNVVLSSELHANKLERSRIPATDKHDLQPTTSTIVLSSNVSQVDTKVESPSATLSPKVCENGGPHDGILYRLSNRLKIWRRYRAELGSSSLLLYTSDIFFTHQVKRCISIADIQCIRKPYNLSSSITSGLPGSVFTEHDNQSKRRLGSVPVSRKFDRSPTDLDGRKNYGHFEIVLNSGKSHRLRGTNKQDTDLWMRHIKRVLRAVRATEILQKHRAQLVMQGWLQRIKGGEMSWVWCYLMGNFLVYTSGPDCPTSTGFTSLEGTFIRTMHNLDYSANLVSEQRKPKDTIREEEDNTDEQIHIAHLLTSSSDSDTLATGDADVRSRTIAIWMDYFDPVYLICRTQHEFVQWKDNLYRACQKLSPIEECIADENRVQSIIREQWHVLVRAPHADNPYHTDECIKQPLSRTTDLSFTETCLQMFTCLLFLSYPQVECQQKSQPPFSIPVSVLIGTSEWLTMKHLVIKYLANLCFKTPELKDELFLQLIKQAMLSDAQIKRLSRRQYPQRVRRTFKAIPWLCSSQRAPPSSSVRQTIRQETQISPQTNTEDGNEAILYTINSSMRARLGNVARQLTKEANLAFPTAGFASSTRPEGWWPLIAVWECLCLILPLFLPSASVRICLELLVRLHCDMDGSPKPGPVHSGDIHTELSRYAAFCKDALKQTLNSGGRMEVPSALEVASISIRNPYTHSYPFSIPIHLPNGNSYEVVSFNGGSELRSIIGQLTLKLGLPACRPKGVCAYAIYLRLLAEGRAPRFVYLRPQWKICDVISLYEQAVLTIREGDTKKVPLEEATAELMFRIQAFSWKRLKKLQMTEAKPLFSFLTQQLHADFMCGVYHVIPNGDELLEMVAYLCRADHFDYTELQNRGDTTLDQIILAYFPQEWISAIQADGRSIIQLKLLLMDRWSWICKHPSRLEKAFLEELITNQRAAVTADTQLELNSRVSVATVRACFAYLRMLRNLLPERFSTASFASHISNLVGCSDTDIVWLVPQEGQINLLKIESQPAQQSAGHSKQPVAIGYGLTCIKSIPYPTILSFGGQKNGSFFLVYREQTIRFKRWWKPSQREDKLYRPGTTELKRSTRPSCSYSYDPTEIPSTSYLPKKEHFKAYQTHSKENEFLLNDLRIQLTDLNAVLELTDTLNYFINLR</sequence>
<dbReference type="PROSITE" id="PS50003">
    <property type="entry name" value="PH_DOMAIN"/>
    <property type="match status" value="1"/>
</dbReference>
<evidence type="ECO:0000313" key="4">
    <source>
        <dbReference type="EMBL" id="KAA3678479.1"/>
    </source>
</evidence>
<protein>
    <recommendedName>
        <fullName evidence="3">PH domain-containing protein</fullName>
    </recommendedName>
</protein>
<dbReference type="InterPro" id="IPR038185">
    <property type="entry name" value="MyTH4_dom_sf"/>
</dbReference>
<evidence type="ECO:0000256" key="2">
    <source>
        <dbReference type="SAM" id="MobiDB-lite"/>
    </source>
</evidence>
<dbReference type="InterPro" id="IPR011993">
    <property type="entry name" value="PH-like_dom_sf"/>
</dbReference>
<dbReference type="Proteomes" id="UP000324629">
    <property type="component" value="Unassembled WGS sequence"/>
</dbReference>
<comment type="caution">
    <text evidence="4">The sequence shown here is derived from an EMBL/GenBank/DDBJ whole genome shotgun (WGS) entry which is preliminary data.</text>
</comment>
<dbReference type="EMBL" id="QNGE01001089">
    <property type="protein sequence ID" value="KAA3678479.1"/>
    <property type="molecule type" value="Genomic_DNA"/>
</dbReference>
<keyword evidence="1" id="KW-0677">Repeat</keyword>
<evidence type="ECO:0000259" key="3">
    <source>
        <dbReference type="PROSITE" id="PS50003"/>
    </source>
</evidence>
<keyword evidence="5" id="KW-1185">Reference proteome</keyword>
<dbReference type="PANTHER" id="PTHR22903">
    <property type="entry name" value="PLEKHH PROTEIN"/>
    <property type="match status" value="1"/>
</dbReference>
<feature type="region of interest" description="Disordered" evidence="2">
    <location>
        <begin position="744"/>
        <end position="774"/>
    </location>
</feature>
<feature type="compositionally biased region" description="Basic and acidic residues" evidence="2">
    <location>
        <begin position="764"/>
        <end position="774"/>
    </location>
</feature>
<feature type="region of interest" description="Disordered" evidence="2">
    <location>
        <begin position="198"/>
        <end position="223"/>
    </location>
</feature>
<dbReference type="InterPro" id="IPR000857">
    <property type="entry name" value="MyTH4_dom"/>
</dbReference>
<dbReference type="PANTHER" id="PTHR22903:SF8">
    <property type="entry name" value="MAX-1A"/>
    <property type="match status" value="1"/>
</dbReference>